<dbReference type="AlphaFoldDB" id="A0A6J3MHS7"/>
<reference evidence="3" key="3">
    <citation type="submission" date="2025-08" db="UniProtKB">
        <authorList>
            <consortium name="RefSeq"/>
        </authorList>
    </citation>
    <scope>IDENTIFICATION</scope>
    <source>
        <strain evidence="3">CBS 342.82</strain>
    </source>
</reference>
<keyword evidence="2" id="KW-1185">Reference proteome</keyword>
<protein>
    <submittedName>
        <fullName evidence="3">Uncharacterized protein</fullName>
    </submittedName>
</protein>
<evidence type="ECO:0000313" key="3">
    <source>
        <dbReference type="RefSeq" id="XP_033463483.1"/>
    </source>
</evidence>
<proteinExistence type="predicted"/>
<feature type="compositionally biased region" description="Basic and acidic residues" evidence="1">
    <location>
        <begin position="76"/>
        <end position="91"/>
    </location>
</feature>
<reference evidence="3" key="2">
    <citation type="submission" date="2020-04" db="EMBL/GenBank/DDBJ databases">
        <authorList>
            <consortium name="NCBI Genome Project"/>
        </authorList>
    </citation>
    <scope>NUCLEOTIDE SEQUENCE</scope>
    <source>
        <strain evidence="3">CBS 342.82</strain>
    </source>
</reference>
<evidence type="ECO:0000313" key="2">
    <source>
        <dbReference type="Proteomes" id="UP000504637"/>
    </source>
</evidence>
<sequence>MAKVNRELYSDQSRRRRASMGRAFGLCFAVNREPYCCRSSSKIRELKSSEVMRPTILPVRSDEEVPSRSADLVSTFKEKLDDRGQRNDTKSDNATNTYSSSSNKGSGRSDAQRKQSDNEEREETKMEEWQIAQ</sequence>
<reference evidence="3" key="1">
    <citation type="submission" date="2020-01" db="EMBL/GenBank/DDBJ databases">
        <authorList>
            <consortium name="DOE Joint Genome Institute"/>
            <person name="Haridas S."/>
            <person name="Albert R."/>
            <person name="Binder M."/>
            <person name="Bloem J."/>
            <person name="Labutti K."/>
            <person name="Salamov A."/>
            <person name="Andreopoulos B."/>
            <person name="Baker S.E."/>
            <person name="Barry K."/>
            <person name="Bills G."/>
            <person name="Bluhm B.H."/>
            <person name="Cannon C."/>
            <person name="Castanera R."/>
            <person name="Culley D.E."/>
            <person name="Daum C."/>
            <person name="Ezra D."/>
            <person name="Gonzalez J.B."/>
            <person name="Henrissat B."/>
            <person name="Kuo A."/>
            <person name="Liang C."/>
            <person name="Lipzen A."/>
            <person name="Lutzoni F."/>
            <person name="Magnuson J."/>
            <person name="Mondo S."/>
            <person name="Nolan M."/>
            <person name="Ohm R."/>
            <person name="Pangilinan J."/>
            <person name="Park H.-J."/>
            <person name="Ramirez L."/>
            <person name="Alfaro M."/>
            <person name="Sun H."/>
            <person name="Tritt A."/>
            <person name="Yoshinaga Y."/>
            <person name="Zwiers L.-H."/>
            <person name="Turgeon B.G."/>
            <person name="Goodwin S.B."/>
            <person name="Spatafora J.W."/>
            <person name="Crous P.W."/>
            <person name="Grigoriev I.V."/>
        </authorList>
    </citation>
    <scope>NUCLEOTIDE SEQUENCE</scope>
    <source>
        <strain evidence="3">CBS 342.82</strain>
    </source>
</reference>
<dbReference type="GeneID" id="54356733"/>
<feature type="compositionally biased region" description="Low complexity" evidence="1">
    <location>
        <begin position="99"/>
        <end position="109"/>
    </location>
</feature>
<name>A0A6J3MHS7_9PEZI</name>
<organism evidence="3">
    <name type="scientific">Dissoconium aciculare CBS 342.82</name>
    <dbReference type="NCBI Taxonomy" id="1314786"/>
    <lineage>
        <taxon>Eukaryota</taxon>
        <taxon>Fungi</taxon>
        <taxon>Dikarya</taxon>
        <taxon>Ascomycota</taxon>
        <taxon>Pezizomycotina</taxon>
        <taxon>Dothideomycetes</taxon>
        <taxon>Dothideomycetidae</taxon>
        <taxon>Mycosphaerellales</taxon>
        <taxon>Dissoconiaceae</taxon>
        <taxon>Dissoconium</taxon>
    </lineage>
</organism>
<evidence type="ECO:0000256" key="1">
    <source>
        <dbReference type="SAM" id="MobiDB-lite"/>
    </source>
</evidence>
<dbReference type="RefSeq" id="XP_033463483.1">
    <property type="nucleotide sequence ID" value="XM_033598934.1"/>
</dbReference>
<gene>
    <name evidence="3" type="ORF">K489DRAFT_116156</name>
</gene>
<feature type="region of interest" description="Disordered" evidence="1">
    <location>
        <begin position="48"/>
        <end position="133"/>
    </location>
</feature>
<accession>A0A6J3MHS7</accession>
<dbReference type="Proteomes" id="UP000504637">
    <property type="component" value="Unplaced"/>
</dbReference>
<feature type="compositionally biased region" description="Basic and acidic residues" evidence="1">
    <location>
        <begin position="110"/>
        <end position="133"/>
    </location>
</feature>